<dbReference type="Proteomes" id="UP000337746">
    <property type="component" value="Unassembled WGS sequence"/>
</dbReference>
<evidence type="ECO:0000313" key="18">
    <source>
        <dbReference type="Proteomes" id="UP000566597"/>
    </source>
</evidence>
<dbReference type="Proteomes" id="UP000398321">
    <property type="component" value="Unassembled WGS sequence"/>
</dbReference>
<reference evidence="2 11" key="2">
    <citation type="submission" date="2018-06" db="EMBL/GenBank/DDBJ databases">
        <authorList>
            <consortium name="PulseNet: The National Subtyping Network for Foodborne Disease Surveillance"/>
            <person name="Tarr C.L."/>
            <person name="Trees E."/>
            <person name="Katz L.S."/>
            <person name="Carleton-Romer H.A."/>
            <person name="Stroika S."/>
            <person name="Kucerova Z."/>
            <person name="Roache K.F."/>
            <person name="Sabol A.L."/>
            <person name="Besser J."/>
            <person name="Gerner-Smidt P."/>
        </authorList>
    </citation>
    <scope>NUCLEOTIDE SEQUENCE [LARGE SCALE GENOMIC DNA]</scope>
    <source>
        <strain evidence="2 11">PNUSAL002180</strain>
    </source>
</reference>
<evidence type="ECO:0000313" key="9">
    <source>
        <dbReference type="EMBL" id="ECC1555545.1"/>
    </source>
</evidence>
<dbReference type="Proteomes" id="UP000379076">
    <property type="component" value="Unassembled WGS sequence"/>
</dbReference>
<dbReference type="EMBL" id="AACKDQ010000044">
    <property type="protein sequence ID" value="EAK9318271.1"/>
    <property type="molecule type" value="Genomic_DNA"/>
</dbReference>
<evidence type="ECO:0000313" key="12">
    <source>
        <dbReference type="Proteomes" id="UP000379076"/>
    </source>
</evidence>
<evidence type="ECO:0000313" key="4">
    <source>
        <dbReference type="EMBL" id="EAG6991715.1"/>
    </source>
</evidence>
<comment type="caution">
    <text evidence="2">The sequence shown here is derived from an EMBL/GenBank/DDBJ whole genome shotgun (WGS) entry which is preliminary data.</text>
</comment>
<evidence type="ECO:0000313" key="15">
    <source>
        <dbReference type="Proteomes" id="UP000410967"/>
    </source>
</evidence>
<sequence length="67" mass="7919">MEVTYMWFLTTYSNIKVKVFDFSESEAATELFNYLRFYQSNKEGSKEFDDLIKIYQLLVGEEGVVNV</sequence>
<name>A0A3H2HU05_LISMN</name>
<protein>
    <submittedName>
        <fullName evidence="2">Uncharacterized protein</fullName>
    </submittedName>
</protein>
<dbReference type="Proteomes" id="UP000358545">
    <property type="component" value="Unassembled WGS sequence"/>
</dbReference>
<evidence type="ECO:0000313" key="8">
    <source>
        <dbReference type="EMBL" id="ECB9514170.1"/>
    </source>
</evidence>
<evidence type="ECO:0000313" key="14">
    <source>
        <dbReference type="Proteomes" id="UP000398321"/>
    </source>
</evidence>
<dbReference type="Proteomes" id="UP000389283">
    <property type="component" value="Unassembled WGS sequence"/>
</dbReference>
<evidence type="ECO:0000313" key="5">
    <source>
        <dbReference type="EMBL" id="EAH0253887.1"/>
    </source>
</evidence>
<dbReference type="EMBL" id="AAHZFY010000024">
    <property type="protein sequence ID" value="ECB9514170.1"/>
    <property type="molecule type" value="Genomic_DNA"/>
</dbReference>
<organism evidence="2 11">
    <name type="scientific">Listeria monocytogenes</name>
    <dbReference type="NCBI Taxonomy" id="1639"/>
    <lineage>
        <taxon>Bacteria</taxon>
        <taxon>Bacillati</taxon>
        <taxon>Bacillota</taxon>
        <taxon>Bacilli</taxon>
        <taxon>Bacillales</taxon>
        <taxon>Listeriaceae</taxon>
        <taxon>Listeria</taxon>
    </lineage>
</organism>
<evidence type="ECO:0000313" key="6">
    <source>
        <dbReference type="EMBL" id="EAK9318271.1"/>
    </source>
</evidence>
<evidence type="ECO:0000313" key="3">
    <source>
        <dbReference type="EMBL" id="EAG2086604.1"/>
    </source>
</evidence>
<evidence type="ECO:0000313" key="13">
    <source>
        <dbReference type="Proteomes" id="UP000389283"/>
    </source>
</evidence>
<dbReference type="EMBL" id="AAHZFN010000014">
    <property type="protein sequence ID" value="ECB9474263.1"/>
    <property type="molecule type" value="Genomic_DNA"/>
</dbReference>
<dbReference type="EMBL" id="AABAWE010000002">
    <property type="protein sequence ID" value="EAG2086604.1"/>
    <property type="molecule type" value="Genomic_DNA"/>
</dbReference>
<dbReference type="EMBL" id="AABAGT010000045">
    <property type="protein sequence ID" value="EAG0868810.1"/>
    <property type="molecule type" value="Genomic_DNA"/>
</dbReference>
<reference evidence="15 17" key="4">
    <citation type="submission" date="2019-04" db="EMBL/GenBank/DDBJ databases">
        <authorList>
            <consortium name="GenomeTrakr network: Whole genome sequencing for foodborne pathogen traceback"/>
        </authorList>
    </citation>
    <scope>NUCLEOTIDE SEQUENCE [LARGE SCALE GENOMIC DNA]</scope>
    <source>
        <strain evidence="4 17">CFSAN004300</strain>
        <strain evidence="6 15">PHLUSALM00088</strain>
    </source>
</reference>
<dbReference type="AlphaFoldDB" id="A0A3H2HU05"/>
<dbReference type="EMBL" id="AAIAJJ010000001">
    <property type="protein sequence ID" value="ECC1555545.1"/>
    <property type="molecule type" value="Genomic_DNA"/>
</dbReference>
<dbReference type="EMBL" id="AAAQQZ010000004">
    <property type="protein sequence ID" value="EAE1339233.1"/>
    <property type="molecule type" value="Genomic_DNA"/>
</dbReference>
<evidence type="ECO:0000313" key="16">
    <source>
        <dbReference type="Proteomes" id="UP000423131"/>
    </source>
</evidence>
<evidence type="ECO:0000313" key="10">
    <source>
        <dbReference type="Proteomes" id="UP000337746"/>
    </source>
</evidence>
<evidence type="ECO:0000313" key="11">
    <source>
        <dbReference type="Proteomes" id="UP000358545"/>
    </source>
</evidence>
<dbReference type="Proteomes" id="UP000410967">
    <property type="component" value="Unassembled WGS sequence"/>
</dbReference>
<dbReference type="Proteomes" id="UP000548278">
    <property type="component" value="Unassembled WGS sequence"/>
</dbReference>
<accession>A0A3H2HU05</accession>
<reference evidence="10 12" key="1">
    <citation type="submission" date="2018-06" db="EMBL/GenBank/DDBJ databases">
        <authorList>
            <consortium name="GenomeTrakr: Next Generation Sequencing Network for Food Pathogen Tracability"/>
        </authorList>
    </citation>
    <scope>NUCLEOTIDE SEQUENCE [LARGE SCALE GENOMIC DNA]</scope>
    <source>
        <strain evidence="1 12">FDA00006494</strain>
        <strain evidence="7 16">FDA00014336</strain>
        <strain evidence="9 13">FDA00014370</strain>
        <strain evidence="8 14">FDA00014392</strain>
        <strain evidence="3 10">FLAG-54356</strain>
    </source>
</reference>
<dbReference type="Proteomes" id="UP000566597">
    <property type="component" value="Unassembled WGS sequence"/>
</dbReference>
<dbReference type="EMBL" id="AABDGJ010000013">
    <property type="protein sequence ID" value="EAG6991715.1"/>
    <property type="molecule type" value="Genomic_DNA"/>
</dbReference>
<dbReference type="Proteomes" id="UP000423131">
    <property type="component" value="Unassembled WGS sequence"/>
</dbReference>
<evidence type="ECO:0000313" key="2">
    <source>
        <dbReference type="EMBL" id="EAG0868810.1"/>
    </source>
</evidence>
<reference evidence="5 18" key="3">
    <citation type="submission" date="2019-04" db="EMBL/GenBank/DDBJ databases">
        <authorList>
            <person name="Ashton P.M."/>
            <person name="Dallman T."/>
            <person name="Nair S."/>
            <person name="De Pinna E."/>
            <person name="Peters T."/>
            <person name="Grant K."/>
        </authorList>
    </citation>
    <scope>NUCLEOTIDE SEQUENCE [LARGE SCALE GENOMIC DNA]</scope>
    <source>
        <strain evidence="5 18">406731</strain>
    </source>
</reference>
<evidence type="ECO:0000313" key="1">
    <source>
        <dbReference type="EMBL" id="EAE1339233.1"/>
    </source>
</evidence>
<proteinExistence type="predicted"/>
<dbReference type="EMBL" id="AABEVT010000020">
    <property type="protein sequence ID" value="EAH0253887.1"/>
    <property type="molecule type" value="Genomic_DNA"/>
</dbReference>
<gene>
    <name evidence="2" type="ORF">A8L61_16180</name>
    <name evidence="4" type="ORF">AB917_14050</name>
    <name evidence="1" type="ORF">ART25_09985</name>
    <name evidence="3" type="ORF">BCZ21_04985</name>
    <name evidence="5" type="ORF">D4U23_16020</name>
    <name evidence="6" type="ORF">FA835_14330</name>
    <name evidence="8" type="ORF">FLQ97_10505</name>
    <name evidence="7" type="ORF">FLR03_11310</name>
    <name evidence="9" type="ORF">FNX40_01860</name>
</gene>
<evidence type="ECO:0000313" key="7">
    <source>
        <dbReference type="EMBL" id="ECB9474263.1"/>
    </source>
</evidence>
<evidence type="ECO:0000313" key="17">
    <source>
        <dbReference type="Proteomes" id="UP000548278"/>
    </source>
</evidence>